<proteinExistence type="predicted"/>
<protein>
    <submittedName>
        <fullName evidence="2">Uncharacterized protein</fullName>
    </submittedName>
</protein>
<feature type="compositionally biased region" description="Basic and acidic residues" evidence="1">
    <location>
        <begin position="167"/>
        <end position="178"/>
    </location>
</feature>
<dbReference type="EMBL" id="REGN01005072">
    <property type="protein sequence ID" value="RNA14969.1"/>
    <property type="molecule type" value="Genomic_DNA"/>
</dbReference>
<name>A0A3M7QUT5_BRAPC</name>
<evidence type="ECO:0000313" key="3">
    <source>
        <dbReference type="Proteomes" id="UP000276133"/>
    </source>
</evidence>
<dbReference type="AlphaFoldDB" id="A0A3M7QUT5"/>
<accession>A0A3M7QUT5</accession>
<dbReference type="OrthoDB" id="10604240at2759"/>
<gene>
    <name evidence="2" type="ORF">BpHYR1_005701</name>
</gene>
<feature type="region of interest" description="Disordered" evidence="1">
    <location>
        <begin position="73"/>
        <end position="96"/>
    </location>
</feature>
<evidence type="ECO:0000313" key="2">
    <source>
        <dbReference type="EMBL" id="RNA14969.1"/>
    </source>
</evidence>
<evidence type="ECO:0000256" key="1">
    <source>
        <dbReference type="SAM" id="MobiDB-lite"/>
    </source>
</evidence>
<sequence>MRPTKGLLKMLLDRKENEAERNNLSFLIENLSQPASGANADYTIEIVQEKCQQKPKKPADLNEAFANDTLIEPSSVSSSTQTTEPSFVNNFGPKSSSQIENLQSQLNCSAIPITASSITISKIQELTDDEDCNASKTYQFSPKLCDSHSHCIKETQNETKKRRMLLETKNPGESKENSESSLISNESDSAPALRNSRTSSSSSSASTSSSSLSLSICNTPKSFAFRPKADFYSEPRYFGNSKRTKDSHLVFSPIKLRTERKQKLREIKKKFLSNPQFKQIKSPAKSSSDLVDKILNMKNVMSSDEDEYDTGKLSFGRRRLLFDKKNQLKELDKAFESVDKSIPSGQNQCLNQNDASDQSFGSIQSSLLNYRFVTERNEDKLQEYLIHLAEMTKSDNFK</sequence>
<comment type="caution">
    <text evidence="2">The sequence shown here is derived from an EMBL/GenBank/DDBJ whole genome shotgun (WGS) entry which is preliminary data.</text>
</comment>
<reference evidence="2 3" key="1">
    <citation type="journal article" date="2018" name="Sci. Rep.">
        <title>Genomic signatures of local adaptation to the degree of environmental predictability in rotifers.</title>
        <authorList>
            <person name="Franch-Gras L."/>
            <person name="Hahn C."/>
            <person name="Garcia-Roger E.M."/>
            <person name="Carmona M.J."/>
            <person name="Serra M."/>
            <person name="Gomez A."/>
        </authorList>
    </citation>
    <scope>NUCLEOTIDE SEQUENCE [LARGE SCALE GENOMIC DNA]</scope>
    <source>
        <strain evidence="2">HYR1</strain>
    </source>
</reference>
<feature type="compositionally biased region" description="Low complexity" evidence="1">
    <location>
        <begin position="179"/>
        <end position="189"/>
    </location>
</feature>
<feature type="compositionally biased region" description="Low complexity" evidence="1">
    <location>
        <begin position="196"/>
        <end position="214"/>
    </location>
</feature>
<feature type="region of interest" description="Disordered" evidence="1">
    <location>
        <begin position="167"/>
        <end position="214"/>
    </location>
</feature>
<dbReference type="Proteomes" id="UP000276133">
    <property type="component" value="Unassembled WGS sequence"/>
</dbReference>
<keyword evidence="3" id="KW-1185">Reference proteome</keyword>
<organism evidence="2 3">
    <name type="scientific">Brachionus plicatilis</name>
    <name type="common">Marine rotifer</name>
    <name type="synonym">Brachionus muelleri</name>
    <dbReference type="NCBI Taxonomy" id="10195"/>
    <lineage>
        <taxon>Eukaryota</taxon>
        <taxon>Metazoa</taxon>
        <taxon>Spiralia</taxon>
        <taxon>Gnathifera</taxon>
        <taxon>Rotifera</taxon>
        <taxon>Eurotatoria</taxon>
        <taxon>Monogononta</taxon>
        <taxon>Pseudotrocha</taxon>
        <taxon>Ploima</taxon>
        <taxon>Brachionidae</taxon>
        <taxon>Brachionus</taxon>
    </lineage>
</organism>